<protein>
    <recommendedName>
        <fullName evidence="3">asparagine--tRNA ligase</fullName>
        <ecNumber evidence="3">6.1.1.22</ecNumber>
    </recommendedName>
    <alternativeName>
        <fullName evidence="10">Asparaginyl-tRNA synthetase</fullName>
    </alternativeName>
</protein>
<dbReference type="InterPro" id="IPR004365">
    <property type="entry name" value="NA-bd_OB_tRNA"/>
</dbReference>
<dbReference type="eggNOG" id="KOG0555">
    <property type="taxonomic scope" value="Eukaryota"/>
</dbReference>
<dbReference type="CDD" id="cd00776">
    <property type="entry name" value="AsxRS_core"/>
    <property type="match status" value="1"/>
</dbReference>
<dbReference type="PANTHER" id="PTHR22594:SF16">
    <property type="entry name" value="ASPARAGINE--TRNA LIGASE, CYTOPLASMIC"/>
    <property type="match status" value="1"/>
</dbReference>
<keyword evidence="4" id="KW-0963">Cytoplasm</keyword>
<dbReference type="Proteomes" id="UP000016931">
    <property type="component" value="Unassembled WGS sequence"/>
</dbReference>
<feature type="domain" description="Aminoacyl-transfer RNA synthetases class-II family profile" evidence="13">
    <location>
        <begin position="275"/>
        <end position="568"/>
    </location>
</feature>
<organism evidence="14 15">
    <name type="scientific">Sphaerulina musiva (strain SO2202)</name>
    <name type="common">Poplar stem canker fungus</name>
    <name type="synonym">Septoria musiva</name>
    <dbReference type="NCBI Taxonomy" id="692275"/>
    <lineage>
        <taxon>Eukaryota</taxon>
        <taxon>Fungi</taxon>
        <taxon>Dikarya</taxon>
        <taxon>Ascomycota</taxon>
        <taxon>Pezizomycotina</taxon>
        <taxon>Dothideomycetes</taxon>
        <taxon>Dothideomycetidae</taxon>
        <taxon>Mycosphaerellales</taxon>
        <taxon>Mycosphaerellaceae</taxon>
        <taxon>Sphaerulina</taxon>
    </lineage>
</organism>
<dbReference type="NCBIfam" id="TIGR00457">
    <property type="entry name" value="asnS"/>
    <property type="match status" value="1"/>
</dbReference>
<keyword evidence="7" id="KW-0067">ATP-binding</keyword>
<evidence type="ECO:0000256" key="4">
    <source>
        <dbReference type="ARBA" id="ARBA00022490"/>
    </source>
</evidence>
<evidence type="ECO:0000256" key="10">
    <source>
        <dbReference type="ARBA" id="ARBA00029886"/>
    </source>
</evidence>
<dbReference type="GeneID" id="27899144"/>
<comment type="similarity">
    <text evidence="2">Belongs to the class-II aminoacyl-tRNA synthetase family.</text>
</comment>
<keyword evidence="9 14" id="KW-0030">Aminoacyl-tRNA synthetase</keyword>
<dbReference type="InterPro" id="IPR004364">
    <property type="entry name" value="Aa-tRNA-synt_II"/>
</dbReference>
<evidence type="ECO:0000256" key="8">
    <source>
        <dbReference type="ARBA" id="ARBA00022917"/>
    </source>
</evidence>
<sequence>MADTTKKTIYIDEVAGQDVAESAGTEAEPYKSLQFAYVLHTDSVEYLVKKAEKDEEPLYKPAAKAALKKAVNYADAQKKKAAKEQELAIREKKLEEERQKVLEDSKKVVLAEDKNLPKATKIHLGETRPEVVKLGSGERSKEVDYSDPNRGTRVRVMGRVHRMRDQKSVLFITLRDGHGYLQCVLTGDLVKTYDALTLTRESSVEITGEMWEVPPGAHAPDNRELHADYWRVIGKAPGGEEAITNLVQAKGDAQTLLDRRHLVLRGEQASAVMFVRDAVEHAFNVKYHELGYVKVSPPALVQTQVEGGSTLFSLDYYQEKAYLTQSSQLYLETAIPFAGNVYCIEKSFRAEKSLTRRHLSEYTHVEAELDFITFDDLLEHLEDMICGVIDIVLDNPRYAKMIKELNPDFTKPERPFMRMKYSDAVEWLIKHEIPNEEGEPHKFGDDIAEAAERRMTDIINKPIFLTHFPVEIKAFYMQKDPADKRVTESVDCLMPGVGEIVGGSMRMDDYDELMAAYQREGISPDAYYWYTDQRRYGTSPHGGYGLGLERFLAWLCKQHTVRDTCLYPRYMGRCKP</sequence>
<dbReference type="STRING" id="692275.M3CFJ8"/>
<comment type="catalytic activity">
    <reaction evidence="11">
        <text>tRNA(Asn) + L-asparagine + ATP = L-asparaginyl-tRNA(Asn) + AMP + diphosphate + H(+)</text>
        <dbReference type="Rhea" id="RHEA:11180"/>
        <dbReference type="Rhea" id="RHEA-COMP:9659"/>
        <dbReference type="Rhea" id="RHEA-COMP:9674"/>
        <dbReference type="ChEBI" id="CHEBI:15378"/>
        <dbReference type="ChEBI" id="CHEBI:30616"/>
        <dbReference type="ChEBI" id="CHEBI:33019"/>
        <dbReference type="ChEBI" id="CHEBI:58048"/>
        <dbReference type="ChEBI" id="CHEBI:78442"/>
        <dbReference type="ChEBI" id="CHEBI:78515"/>
        <dbReference type="ChEBI" id="CHEBI:456215"/>
        <dbReference type="EC" id="6.1.1.22"/>
    </reaction>
</comment>
<evidence type="ECO:0000256" key="2">
    <source>
        <dbReference type="ARBA" id="ARBA00008226"/>
    </source>
</evidence>
<keyword evidence="15" id="KW-1185">Reference proteome</keyword>
<dbReference type="InterPro" id="IPR004522">
    <property type="entry name" value="Asn-tRNA-ligase"/>
</dbReference>
<keyword evidence="12" id="KW-0175">Coiled coil</keyword>
<evidence type="ECO:0000313" key="14">
    <source>
        <dbReference type="EMBL" id="EMF12598.1"/>
    </source>
</evidence>
<dbReference type="PROSITE" id="PS50862">
    <property type="entry name" value="AA_TRNA_LIGASE_II"/>
    <property type="match status" value="1"/>
</dbReference>
<dbReference type="Gene3D" id="2.40.50.140">
    <property type="entry name" value="Nucleic acid-binding proteins"/>
    <property type="match status" value="1"/>
</dbReference>
<dbReference type="CDD" id="cd04323">
    <property type="entry name" value="AsnRS_cyto_like_N"/>
    <property type="match status" value="1"/>
</dbReference>
<feature type="coiled-coil region" evidence="12">
    <location>
        <begin position="73"/>
        <end position="104"/>
    </location>
</feature>
<dbReference type="GO" id="GO:1990825">
    <property type="term" value="F:sequence-specific mRNA binding"/>
    <property type="evidence" value="ECO:0007669"/>
    <property type="project" value="EnsemblFungi"/>
</dbReference>
<dbReference type="Gene3D" id="3.30.930.10">
    <property type="entry name" value="Bira Bifunctional Protein, Domain 2"/>
    <property type="match status" value="1"/>
</dbReference>
<dbReference type="OMA" id="DCCLYPR"/>
<dbReference type="SUPFAM" id="SSF50249">
    <property type="entry name" value="Nucleic acid-binding proteins"/>
    <property type="match status" value="1"/>
</dbReference>
<proteinExistence type="inferred from homology"/>
<keyword evidence="8" id="KW-0648">Protein biosynthesis</keyword>
<dbReference type="FunFam" id="3.30.930.10:FF:000040">
    <property type="entry name" value="Asparagine--tRNA ligase, cytoplasmic"/>
    <property type="match status" value="1"/>
</dbReference>
<dbReference type="GO" id="GO:0005737">
    <property type="term" value="C:cytoplasm"/>
    <property type="evidence" value="ECO:0007669"/>
    <property type="project" value="UniProtKB-SubCell"/>
</dbReference>
<dbReference type="OrthoDB" id="1931232at2759"/>
<evidence type="ECO:0000256" key="12">
    <source>
        <dbReference type="SAM" id="Coils"/>
    </source>
</evidence>
<dbReference type="InterPro" id="IPR048952">
    <property type="entry name" value="AsnRS_N"/>
</dbReference>
<dbReference type="EC" id="6.1.1.22" evidence="3"/>
<dbReference type="InterPro" id="IPR012340">
    <property type="entry name" value="NA-bd_OB-fold"/>
</dbReference>
<evidence type="ECO:0000256" key="7">
    <source>
        <dbReference type="ARBA" id="ARBA00022840"/>
    </source>
</evidence>
<dbReference type="HOGENOM" id="CLU_004553_2_10_1"/>
<dbReference type="GO" id="GO:0005524">
    <property type="term" value="F:ATP binding"/>
    <property type="evidence" value="ECO:0007669"/>
    <property type="project" value="UniProtKB-KW"/>
</dbReference>
<evidence type="ECO:0000256" key="6">
    <source>
        <dbReference type="ARBA" id="ARBA00022741"/>
    </source>
</evidence>
<evidence type="ECO:0000256" key="9">
    <source>
        <dbReference type="ARBA" id="ARBA00023146"/>
    </source>
</evidence>
<evidence type="ECO:0000256" key="5">
    <source>
        <dbReference type="ARBA" id="ARBA00022598"/>
    </source>
</evidence>
<comment type="subcellular location">
    <subcellularLocation>
        <location evidence="1">Cytoplasm</location>
    </subcellularLocation>
</comment>
<evidence type="ECO:0000313" key="15">
    <source>
        <dbReference type="Proteomes" id="UP000016931"/>
    </source>
</evidence>
<dbReference type="Gene3D" id="3.30.1910.20">
    <property type="entry name" value="asparaginyl-tRNA synthetase, N-terminal domain"/>
    <property type="match status" value="1"/>
</dbReference>
<evidence type="ECO:0000256" key="3">
    <source>
        <dbReference type="ARBA" id="ARBA00012816"/>
    </source>
</evidence>
<keyword evidence="5" id="KW-0436">Ligase</keyword>
<keyword evidence="6" id="KW-0547">Nucleotide-binding</keyword>
<dbReference type="Pfam" id="PF20917">
    <property type="entry name" value="AsnRS_N"/>
    <property type="match status" value="1"/>
</dbReference>
<dbReference type="EMBL" id="KB456264">
    <property type="protein sequence ID" value="EMF12598.1"/>
    <property type="molecule type" value="Genomic_DNA"/>
</dbReference>
<dbReference type="SUPFAM" id="SSF55681">
    <property type="entry name" value="Class II aaRS and biotin synthetases"/>
    <property type="match status" value="1"/>
</dbReference>
<dbReference type="GO" id="GO:0004816">
    <property type="term" value="F:asparagine-tRNA ligase activity"/>
    <property type="evidence" value="ECO:0007669"/>
    <property type="project" value="UniProtKB-EC"/>
</dbReference>
<evidence type="ECO:0000256" key="11">
    <source>
        <dbReference type="ARBA" id="ARBA00047844"/>
    </source>
</evidence>
<dbReference type="GO" id="GO:0006421">
    <property type="term" value="P:asparaginyl-tRNA aminoacylation"/>
    <property type="evidence" value="ECO:0007669"/>
    <property type="project" value="EnsemblFungi"/>
</dbReference>
<evidence type="ECO:0000259" key="13">
    <source>
        <dbReference type="PROSITE" id="PS50862"/>
    </source>
</evidence>
<dbReference type="InterPro" id="IPR045864">
    <property type="entry name" value="aa-tRNA-synth_II/BPL/LPL"/>
</dbReference>
<dbReference type="PRINTS" id="PR01042">
    <property type="entry name" value="TRNASYNTHASP"/>
</dbReference>
<dbReference type="RefSeq" id="XP_016760719.1">
    <property type="nucleotide sequence ID" value="XM_016902007.1"/>
</dbReference>
<dbReference type="Pfam" id="PF00152">
    <property type="entry name" value="tRNA-synt_2"/>
    <property type="match status" value="1"/>
</dbReference>
<name>M3CFJ8_SPHMS</name>
<accession>M3CFJ8</accession>
<reference evidence="14 15" key="1">
    <citation type="journal article" date="2012" name="PLoS Pathog.">
        <title>Diverse lifestyles and strategies of plant pathogenesis encoded in the genomes of eighteen Dothideomycetes fungi.</title>
        <authorList>
            <person name="Ohm R.A."/>
            <person name="Feau N."/>
            <person name="Henrissat B."/>
            <person name="Schoch C.L."/>
            <person name="Horwitz B.A."/>
            <person name="Barry K.W."/>
            <person name="Condon B.J."/>
            <person name="Copeland A.C."/>
            <person name="Dhillon B."/>
            <person name="Glaser F."/>
            <person name="Hesse C.N."/>
            <person name="Kosti I."/>
            <person name="LaButti K."/>
            <person name="Lindquist E.A."/>
            <person name="Lucas S."/>
            <person name="Salamov A.A."/>
            <person name="Bradshaw R.E."/>
            <person name="Ciuffetti L."/>
            <person name="Hamelin R.C."/>
            <person name="Kema G.H.J."/>
            <person name="Lawrence C."/>
            <person name="Scott J.A."/>
            <person name="Spatafora J.W."/>
            <person name="Turgeon B.G."/>
            <person name="de Wit P.J.G.M."/>
            <person name="Zhong S."/>
            <person name="Goodwin S.B."/>
            <person name="Grigoriev I.V."/>
        </authorList>
    </citation>
    <scope>NUCLEOTIDE SEQUENCE [LARGE SCALE GENOMIC DNA]</scope>
    <source>
        <strain evidence="14 15">SO2202</strain>
    </source>
</reference>
<gene>
    <name evidence="14" type="ORF">SEPMUDRAFT_125747</name>
</gene>
<dbReference type="Pfam" id="PF01336">
    <property type="entry name" value="tRNA_anti-codon"/>
    <property type="match status" value="1"/>
</dbReference>
<evidence type="ECO:0000256" key="1">
    <source>
        <dbReference type="ARBA" id="ARBA00004496"/>
    </source>
</evidence>
<dbReference type="InterPro" id="IPR002312">
    <property type="entry name" value="Asp/Asn-tRNA-synth_IIb"/>
</dbReference>
<dbReference type="InterPro" id="IPR006195">
    <property type="entry name" value="aa-tRNA-synth_II"/>
</dbReference>
<dbReference type="AlphaFoldDB" id="M3CFJ8"/>
<dbReference type="PANTHER" id="PTHR22594">
    <property type="entry name" value="ASPARTYL/LYSYL-TRNA SYNTHETASE"/>
    <property type="match status" value="1"/>
</dbReference>